<dbReference type="InterPro" id="IPR015421">
    <property type="entry name" value="PyrdxlP-dep_Trfase_major"/>
</dbReference>
<evidence type="ECO:0000256" key="3">
    <source>
        <dbReference type="ARBA" id="ARBA00022576"/>
    </source>
</evidence>
<comment type="caution">
    <text evidence="8">The sequence shown here is derived from an EMBL/GenBank/DDBJ whole genome shotgun (WGS) entry which is preliminary data.</text>
</comment>
<gene>
    <name evidence="8" type="ORF">EDC57_1776</name>
</gene>
<protein>
    <recommendedName>
        <fullName evidence="6">Aminotransferase</fullName>
        <ecNumber evidence="6">2.6.1.-</ecNumber>
    </recommendedName>
</protein>
<dbReference type="InterPro" id="IPR004838">
    <property type="entry name" value="NHTrfase_class1_PyrdxlP-BS"/>
</dbReference>
<evidence type="ECO:0000256" key="4">
    <source>
        <dbReference type="ARBA" id="ARBA00022679"/>
    </source>
</evidence>
<proteinExistence type="inferred from homology"/>
<keyword evidence="9" id="KW-1185">Reference proteome</keyword>
<dbReference type="CDD" id="cd00609">
    <property type="entry name" value="AAT_like"/>
    <property type="match status" value="1"/>
</dbReference>
<comment type="cofactor">
    <cofactor evidence="1 6">
        <name>pyridoxal 5'-phosphate</name>
        <dbReference type="ChEBI" id="CHEBI:597326"/>
    </cofactor>
</comment>
<evidence type="ECO:0000256" key="2">
    <source>
        <dbReference type="ARBA" id="ARBA00007441"/>
    </source>
</evidence>
<keyword evidence="4 6" id="KW-0808">Transferase</keyword>
<dbReference type="EMBL" id="RJVI01000002">
    <property type="protein sequence ID" value="ROR32571.1"/>
    <property type="molecule type" value="Genomic_DNA"/>
</dbReference>
<dbReference type="SUPFAM" id="SSF53383">
    <property type="entry name" value="PLP-dependent transferases"/>
    <property type="match status" value="1"/>
</dbReference>
<dbReference type="OrthoDB" id="9803354at2"/>
<dbReference type="FunFam" id="3.40.640.10:FF:000033">
    <property type="entry name" value="Aspartate aminotransferase"/>
    <property type="match status" value="1"/>
</dbReference>
<dbReference type="Proteomes" id="UP000276634">
    <property type="component" value="Unassembled WGS sequence"/>
</dbReference>
<dbReference type="Gene3D" id="3.40.640.10">
    <property type="entry name" value="Type I PLP-dependent aspartate aminotransferase-like (Major domain)"/>
    <property type="match status" value="1"/>
</dbReference>
<dbReference type="Pfam" id="PF00155">
    <property type="entry name" value="Aminotran_1_2"/>
    <property type="match status" value="1"/>
</dbReference>
<sequence length="394" mass="42339">MKLQLSDRVQAIKPSPTLAVTARAQELRAQGRDIIGLGAGEPDFDTPDHIKEAAIQAIRDGFTKYTPVGGTPGLKKAIVEKFRRDNGLEYEPAQILVSVGGKQSFYNLAQALLNPGDEVVIPAPYWVSYPDMVLLAGARPVIVEAGIEQDFKIRPEQLEGAITERTRLVVINSPSNPTGVMYTRAELAALGEVLRRHPHVLVATDDMYEHIQWSEEGFSNILNACPDLYERTVVLNGVSKAYAMTGWRIGYAAGPQPLIAAMTKIQSQSTSNPTSIAQVAAQAALEGDQSSIGVMLEAFKARHDFVVEALNRIPGVTCRPADGTFYCFPSVAGAIERIDGVGDDVALAEYLLNEAGVAVVPGSAFGAPGYVRLSFATSMDNLEKALARMAEALA</sequence>
<dbReference type="InterPro" id="IPR015424">
    <property type="entry name" value="PyrdxlP-dep_Trfase"/>
</dbReference>
<dbReference type="PANTHER" id="PTHR46383:SF1">
    <property type="entry name" value="ASPARTATE AMINOTRANSFERASE"/>
    <property type="match status" value="1"/>
</dbReference>
<keyword evidence="3 6" id="KW-0032">Aminotransferase</keyword>
<dbReference type="PROSITE" id="PS00105">
    <property type="entry name" value="AA_TRANSFER_CLASS_1"/>
    <property type="match status" value="1"/>
</dbReference>
<feature type="domain" description="Aminotransferase class I/classII large" evidence="7">
    <location>
        <begin position="33"/>
        <end position="388"/>
    </location>
</feature>
<evidence type="ECO:0000256" key="5">
    <source>
        <dbReference type="ARBA" id="ARBA00022898"/>
    </source>
</evidence>
<dbReference type="GO" id="GO:0006520">
    <property type="term" value="P:amino acid metabolic process"/>
    <property type="evidence" value="ECO:0007669"/>
    <property type="project" value="InterPro"/>
</dbReference>
<dbReference type="EC" id="2.6.1.-" evidence="6"/>
<dbReference type="GO" id="GO:0008483">
    <property type="term" value="F:transaminase activity"/>
    <property type="evidence" value="ECO:0007669"/>
    <property type="project" value="UniProtKB-KW"/>
</dbReference>
<evidence type="ECO:0000313" key="9">
    <source>
        <dbReference type="Proteomes" id="UP000276634"/>
    </source>
</evidence>
<evidence type="ECO:0000256" key="6">
    <source>
        <dbReference type="RuleBase" id="RU000481"/>
    </source>
</evidence>
<dbReference type="InterPro" id="IPR004839">
    <property type="entry name" value="Aminotransferase_I/II_large"/>
</dbReference>
<reference evidence="8 9" key="1">
    <citation type="submission" date="2018-11" db="EMBL/GenBank/DDBJ databases">
        <title>Genomic Encyclopedia of Type Strains, Phase IV (KMG-IV): sequencing the most valuable type-strain genomes for metagenomic binning, comparative biology and taxonomic classification.</title>
        <authorList>
            <person name="Goeker M."/>
        </authorList>
    </citation>
    <scope>NUCLEOTIDE SEQUENCE [LARGE SCALE GENOMIC DNA]</scope>
    <source>
        <strain evidence="8 9">DSM 100275</strain>
    </source>
</reference>
<evidence type="ECO:0000313" key="8">
    <source>
        <dbReference type="EMBL" id="ROR32571.1"/>
    </source>
</evidence>
<evidence type="ECO:0000259" key="7">
    <source>
        <dbReference type="Pfam" id="PF00155"/>
    </source>
</evidence>
<dbReference type="InterPro" id="IPR015422">
    <property type="entry name" value="PyrdxlP-dep_Trfase_small"/>
</dbReference>
<dbReference type="PANTHER" id="PTHR46383">
    <property type="entry name" value="ASPARTATE AMINOTRANSFERASE"/>
    <property type="match status" value="1"/>
</dbReference>
<dbReference type="Gene3D" id="3.90.1150.10">
    <property type="entry name" value="Aspartate Aminotransferase, domain 1"/>
    <property type="match status" value="1"/>
</dbReference>
<dbReference type="AlphaFoldDB" id="A0A3N1Y223"/>
<evidence type="ECO:0000256" key="1">
    <source>
        <dbReference type="ARBA" id="ARBA00001933"/>
    </source>
</evidence>
<dbReference type="GO" id="GO:0030170">
    <property type="term" value="F:pyridoxal phosphate binding"/>
    <property type="evidence" value="ECO:0007669"/>
    <property type="project" value="InterPro"/>
</dbReference>
<dbReference type="RefSeq" id="WP_123401493.1">
    <property type="nucleotide sequence ID" value="NZ_RJVI01000002.1"/>
</dbReference>
<accession>A0A3N1Y223</accession>
<name>A0A3N1Y223_9GAMM</name>
<keyword evidence="5" id="KW-0663">Pyridoxal phosphate</keyword>
<comment type="similarity">
    <text evidence="2 6">Belongs to the class-I pyridoxal-phosphate-dependent aminotransferase family.</text>
</comment>
<dbReference type="InterPro" id="IPR050596">
    <property type="entry name" value="AspAT/PAT-like"/>
</dbReference>
<organism evidence="8 9">
    <name type="scientific">Inmirania thermothiophila</name>
    <dbReference type="NCBI Taxonomy" id="1750597"/>
    <lineage>
        <taxon>Bacteria</taxon>
        <taxon>Pseudomonadati</taxon>
        <taxon>Pseudomonadota</taxon>
        <taxon>Gammaproteobacteria</taxon>
        <taxon>Chromatiales</taxon>
        <taxon>Ectothiorhodospiraceae</taxon>
        <taxon>Inmirania</taxon>
    </lineage>
</organism>